<evidence type="ECO:0000313" key="6">
    <source>
        <dbReference type="EMBL" id="AEJ60806.1"/>
    </source>
</evidence>
<keyword evidence="2 5" id="KW-0689">Ribosomal protein</keyword>
<dbReference type="Proteomes" id="UP000007254">
    <property type="component" value="Chromosome"/>
</dbReference>
<sequence length="62" mass="7632">MRNSFKDLSYRELLAKREELVKRYQELRFQKVVGHLDNPLEVRTIRRNIARLNFLIHNHREA</sequence>
<evidence type="ECO:0000256" key="4">
    <source>
        <dbReference type="ARBA" id="ARBA00035204"/>
    </source>
</evidence>
<organism evidence="6 7">
    <name type="scientific">Winmispira thermophila (strain ATCC 700085 / DSM 6578 / Z-1203)</name>
    <name type="common">Spirochaeta thermophila</name>
    <dbReference type="NCBI Taxonomy" id="869211"/>
    <lineage>
        <taxon>Bacteria</taxon>
        <taxon>Pseudomonadati</taxon>
        <taxon>Spirochaetota</taxon>
        <taxon>Spirochaetia</taxon>
        <taxon>Winmispirales</taxon>
        <taxon>Winmispiraceae</taxon>
        <taxon>Winmispira</taxon>
    </lineage>
</organism>
<proteinExistence type="inferred from homology"/>
<keyword evidence="7" id="KW-1185">Reference proteome</keyword>
<dbReference type="OrthoDB" id="371096at2"/>
<keyword evidence="3 5" id="KW-0687">Ribonucleoprotein</keyword>
<dbReference type="KEGG" id="stq:Spith_0526"/>
<dbReference type="HOGENOM" id="CLU_158491_5_0_12"/>
<evidence type="ECO:0000256" key="1">
    <source>
        <dbReference type="ARBA" id="ARBA00009254"/>
    </source>
</evidence>
<dbReference type="RefSeq" id="WP_014624194.1">
    <property type="nucleotide sequence ID" value="NC_017583.1"/>
</dbReference>
<dbReference type="InterPro" id="IPR036049">
    <property type="entry name" value="Ribosomal_uL29_sf"/>
</dbReference>
<gene>
    <name evidence="5" type="primary">rpmC</name>
    <name evidence="6" type="ordered locus">Spith_0526</name>
</gene>
<evidence type="ECO:0000256" key="5">
    <source>
        <dbReference type="HAMAP-Rule" id="MF_00374"/>
    </source>
</evidence>
<protein>
    <recommendedName>
        <fullName evidence="4 5">Large ribosomal subunit protein uL29</fullName>
    </recommendedName>
</protein>
<dbReference type="GO" id="GO:0005840">
    <property type="term" value="C:ribosome"/>
    <property type="evidence" value="ECO:0007669"/>
    <property type="project" value="UniProtKB-KW"/>
</dbReference>
<accession>G0GFA7</accession>
<dbReference type="GO" id="GO:0006412">
    <property type="term" value="P:translation"/>
    <property type="evidence" value="ECO:0007669"/>
    <property type="project" value="UniProtKB-UniRule"/>
</dbReference>
<evidence type="ECO:0000256" key="3">
    <source>
        <dbReference type="ARBA" id="ARBA00023274"/>
    </source>
</evidence>
<dbReference type="GO" id="GO:0003735">
    <property type="term" value="F:structural constituent of ribosome"/>
    <property type="evidence" value="ECO:0007669"/>
    <property type="project" value="InterPro"/>
</dbReference>
<dbReference type="HAMAP" id="MF_00374">
    <property type="entry name" value="Ribosomal_uL29"/>
    <property type="match status" value="1"/>
</dbReference>
<evidence type="ECO:0000313" key="7">
    <source>
        <dbReference type="Proteomes" id="UP000007254"/>
    </source>
</evidence>
<evidence type="ECO:0000256" key="2">
    <source>
        <dbReference type="ARBA" id="ARBA00022980"/>
    </source>
</evidence>
<dbReference type="STRING" id="869211.Spith_0526"/>
<name>G0GFA7_WINT7</name>
<dbReference type="Gene3D" id="1.10.287.310">
    <property type="match status" value="1"/>
</dbReference>
<dbReference type="SUPFAM" id="SSF46561">
    <property type="entry name" value="Ribosomal protein L29 (L29p)"/>
    <property type="match status" value="1"/>
</dbReference>
<comment type="similarity">
    <text evidence="1 5">Belongs to the universal ribosomal protein uL29 family.</text>
</comment>
<dbReference type="InterPro" id="IPR018254">
    <property type="entry name" value="Ribosomal_uL29_CS"/>
</dbReference>
<dbReference type="EMBL" id="CP002903">
    <property type="protein sequence ID" value="AEJ60806.1"/>
    <property type="molecule type" value="Genomic_DNA"/>
</dbReference>
<dbReference type="CDD" id="cd00427">
    <property type="entry name" value="Ribosomal_L29_HIP"/>
    <property type="match status" value="1"/>
</dbReference>
<reference evidence="6 7" key="1">
    <citation type="submission" date="2011-06" db="EMBL/GenBank/DDBJ databases">
        <title>The complete genome of Spirochaeta thermophila DSM 6578.</title>
        <authorList>
            <consortium name="US DOE Joint Genome Institute (JGI-PGF)"/>
            <person name="Lucas S."/>
            <person name="Lapidus A."/>
            <person name="Bruce D."/>
            <person name="Goodwin L."/>
            <person name="Pitluck S."/>
            <person name="Peters L."/>
            <person name="Kyrpides N."/>
            <person name="Mavromatis K."/>
            <person name="Ivanova N."/>
            <person name="Mikailova N."/>
            <person name="Pagani I."/>
            <person name="Chertkov O."/>
            <person name="Detter J.C."/>
            <person name="Tapia R."/>
            <person name="Han C."/>
            <person name="Land M."/>
            <person name="Hauser L."/>
            <person name="Markowitz V."/>
            <person name="Cheng J.-F."/>
            <person name="Hugenholtz P."/>
            <person name="Woyke T."/>
            <person name="Wu D."/>
            <person name="Spring S."/>
            <person name="Merkhoffer B."/>
            <person name="Schneider S."/>
            <person name="Klenk H.-P."/>
            <person name="Eisen J.A."/>
        </authorList>
    </citation>
    <scope>NUCLEOTIDE SEQUENCE [LARGE SCALE GENOMIC DNA]</scope>
    <source>
        <strain evidence="7">ATCC 700085 / DSM 6578 / Z-1203</strain>
    </source>
</reference>
<dbReference type="Pfam" id="PF00831">
    <property type="entry name" value="Ribosomal_L29"/>
    <property type="match status" value="1"/>
</dbReference>
<dbReference type="InterPro" id="IPR001854">
    <property type="entry name" value="Ribosomal_uL29"/>
</dbReference>
<dbReference type="NCBIfam" id="TIGR00012">
    <property type="entry name" value="L29"/>
    <property type="match status" value="1"/>
</dbReference>
<dbReference type="GO" id="GO:1990904">
    <property type="term" value="C:ribonucleoprotein complex"/>
    <property type="evidence" value="ECO:0007669"/>
    <property type="project" value="UniProtKB-KW"/>
</dbReference>
<dbReference type="AlphaFoldDB" id="G0GFA7"/>
<dbReference type="PROSITE" id="PS00579">
    <property type="entry name" value="RIBOSOMAL_L29"/>
    <property type="match status" value="1"/>
</dbReference>